<name>A0ACB8R3G3_9AGAM</name>
<organism evidence="1 2">
    <name type="scientific">Auriscalpium vulgare</name>
    <dbReference type="NCBI Taxonomy" id="40419"/>
    <lineage>
        <taxon>Eukaryota</taxon>
        <taxon>Fungi</taxon>
        <taxon>Dikarya</taxon>
        <taxon>Basidiomycota</taxon>
        <taxon>Agaricomycotina</taxon>
        <taxon>Agaricomycetes</taxon>
        <taxon>Russulales</taxon>
        <taxon>Auriscalpiaceae</taxon>
        <taxon>Auriscalpium</taxon>
    </lineage>
</organism>
<evidence type="ECO:0000313" key="2">
    <source>
        <dbReference type="Proteomes" id="UP000814033"/>
    </source>
</evidence>
<reference evidence="1" key="1">
    <citation type="submission" date="2021-02" db="EMBL/GenBank/DDBJ databases">
        <authorList>
            <consortium name="DOE Joint Genome Institute"/>
            <person name="Ahrendt S."/>
            <person name="Looney B.P."/>
            <person name="Miyauchi S."/>
            <person name="Morin E."/>
            <person name="Drula E."/>
            <person name="Courty P.E."/>
            <person name="Chicoki N."/>
            <person name="Fauchery L."/>
            <person name="Kohler A."/>
            <person name="Kuo A."/>
            <person name="Labutti K."/>
            <person name="Pangilinan J."/>
            <person name="Lipzen A."/>
            <person name="Riley R."/>
            <person name="Andreopoulos W."/>
            <person name="He G."/>
            <person name="Johnson J."/>
            <person name="Barry K.W."/>
            <person name="Grigoriev I.V."/>
            <person name="Nagy L."/>
            <person name="Hibbett D."/>
            <person name="Henrissat B."/>
            <person name="Matheny P.B."/>
            <person name="Labbe J."/>
            <person name="Martin F."/>
        </authorList>
    </citation>
    <scope>NUCLEOTIDE SEQUENCE</scope>
    <source>
        <strain evidence="1">FP105234-sp</strain>
    </source>
</reference>
<proteinExistence type="predicted"/>
<reference evidence="1" key="2">
    <citation type="journal article" date="2022" name="New Phytol.">
        <title>Evolutionary transition to the ectomycorrhizal habit in the genomes of a hyperdiverse lineage of mushroom-forming fungi.</title>
        <authorList>
            <person name="Looney B."/>
            <person name="Miyauchi S."/>
            <person name="Morin E."/>
            <person name="Drula E."/>
            <person name="Courty P.E."/>
            <person name="Kohler A."/>
            <person name="Kuo A."/>
            <person name="LaButti K."/>
            <person name="Pangilinan J."/>
            <person name="Lipzen A."/>
            <person name="Riley R."/>
            <person name="Andreopoulos W."/>
            <person name="He G."/>
            <person name="Johnson J."/>
            <person name="Nolan M."/>
            <person name="Tritt A."/>
            <person name="Barry K.W."/>
            <person name="Grigoriev I.V."/>
            <person name="Nagy L.G."/>
            <person name="Hibbett D."/>
            <person name="Henrissat B."/>
            <person name="Matheny P.B."/>
            <person name="Labbe J."/>
            <person name="Martin F.M."/>
        </authorList>
    </citation>
    <scope>NUCLEOTIDE SEQUENCE</scope>
    <source>
        <strain evidence="1">FP105234-sp</strain>
    </source>
</reference>
<keyword evidence="2" id="KW-1185">Reference proteome</keyword>
<protein>
    <submittedName>
        <fullName evidence="1">Uncharacterized protein</fullName>
    </submittedName>
</protein>
<sequence length="122" mass="13347">MLTSRASNGLLHSCGIIPARPLSLSQVNVVFISNNASKFEELQNDSSVNISFFDTLSSRRVSFAGRANIITDRAVIKQHWSSKIAAYFGDLGDECLVAIEVIPDEIRYWVAPLAHAHGSESV</sequence>
<accession>A0ACB8R3G3</accession>
<evidence type="ECO:0000313" key="1">
    <source>
        <dbReference type="EMBL" id="KAI0038639.1"/>
    </source>
</evidence>
<dbReference type="EMBL" id="MU276447">
    <property type="protein sequence ID" value="KAI0038639.1"/>
    <property type="molecule type" value="Genomic_DNA"/>
</dbReference>
<comment type="caution">
    <text evidence="1">The sequence shown here is derived from an EMBL/GenBank/DDBJ whole genome shotgun (WGS) entry which is preliminary data.</text>
</comment>
<dbReference type="Proteomes" id="UP000814033">
    <property type="component" value="Unassembled WGS sequence"/>
</dbReference>
<gene>
    <name evidence="1" type="ORF">FA95DRAFT_1613231</name>
</gene>